<dbReference type="EMBL" id="BART01025598">
    <property type="protein sequence ID" value="GAH02817.1"/>
    <property type="molecule type" value="Genomic_DNA"/>
</dbReference>
<sequence length="101" mass="11214">MPVMFFLKNPPISLATLGKLDGNTVKKLLKSTPMIQTQAPDGLPMLICVNQNINISYIKEITEESLEKMREEQKEQAKESRIQKPKMGFPGRGGGEGLKIA</sequence>
<accession>X1C627</accession>
<proteinExistence type="predicted"/>
<comment type="caution">
    <text evidence="2">The sequence shown here is derived from an EMBL/GenBank/DDBJ whole genome shotgun (WGS) entry which is preliminary data.</text>
</comment>
<feature type="compositionally biased region" description="Gly residues" evidence="1">
    <location>
        <begin position="90"/>
        <end position="101"/>
    </location>
</feature>
<protein>
    <submittedName>
        <fullName evidence="2">Uncharacterized protein</fullName>
    </submittedName>
</protein>
<feature type="region of interest" description="Disordered" evidence="1">
    <location>
        <begin position="68"/>
        <end position="101"/>
    </location>
</feature>
<gene>
    <name evidence="2" type="ORF">S01H4_45915</name>
</gene>
<evidence type="ECO:0000313" key="2">
    <source>
        <dbReference type="EMBL" id="GAH02817.1"/>
    </source>
</evidence>
<evidence type="ECO:0000256" key="1">
    <source>
        <dbReference type="SAM" id="MobiDB-lite"/>
    </source>
</evidence>
<organism evidence="2">
    <name type="scientific">marine sediment metagenome</name>
    <dbReference type="NCBI Taxonomy" id="412755"/>
    <lineage>
        <taxon>unclassified sequences</taxon>
        <taxon>metagenomes</taxon>
        <taxon>ecological metagenomes</taxon>
    </lineage>
</organism>
<feature type="compositionally biased region" description="Basic and acidic residues" evidence="1">
    <location>
        <begin position="68"/>
        <end position="82"/>
    </location>
</feature>
<reference evidence="2" key="1">
    <citation type="journal article" date="2014" name="Front. Microbiol.">
        <title>High frequency of phylogenetically diverse reductive dehalogenase-homologous genes in deep subseafloor sedimentary metagenomes.</title>
        <authorList>
            <person name="Kawai M."/>
            <person name="Futagami T."/>
            <person name="Toyoda A."/>
            <person name="Takaki Y."/>
            <person name="Nishi S."/>
            <person name="Hori S."/>
            <person name="Arai W."/>
            <person name="Tsubouchi T."/>
            <person name="Morono Y."/>
            <person name="Uchiyama I."/>
            <person name="Ito T."/>
            <person name="Fujiyama A."/>
            <person name="Inagaki F."/>
            <person name="Takami H."/>
        </authorList>
    </citation>
    <scope>NUCLEOTIDE SEQUENCE</scope>
    <source>
        <strain evidence="2">Expedition CK06-06</strain>
    </source>
</reference>
<name>X1C627_9ZZZZ</name>
<dbReference type="AlphaFoldDB" id="X1C627"/>